<keyword evidence="2" id="KW-0238">DNA-binding</keyword>
<reference evidence="8 9" key="1">
    <citation type="submission" date="2019-03" db="EMBL/GenBank/DDBJ databases">
        <title>Genomic Encyclopedia of Type Strains, Phase IV (KMG-IV): sequencing the most valuable type-strain genomes for metagenomic binning, comparative biology and taxonomic classification.</title>
        <authorList>
            <person name="Goeker M."/>
        </authorList>
    </citation>
    <scope>NUCLEOTIDE SEQUENCE [LARGE SCALE GENOMIC DNA]</scope>
    <source>
        <strain evidence="8 9">DSM 28679</strain>
    </source>
</reference>
<dbReference type="PANTHER" id="PTHR30136">
    <property type="entry name" value="HELIX-TURN-HELIX TRANSCRIPTIONAL REGULATOR, ICLR FAMILY"/>
    <property type="match status" value="1"/>
</dbReference>
<dbReference type="AlphaFoldDB" id="A0A4R6TWE7"/>
<dbReference type="PROSITE" id="PS51077">
    <property type="entry name" value="HTH_ICLR"/>
    <property type="match status" value="1"/>
</dbReference>
<feature type="domain" description="HTH iclR-type" evidence="6">
    <location>
        <begin position="8"/>
        <end position="69"/>
    </location>
</feature>
<dbReference type="SUPFAM" id="SSF46785">
    <property type="entry name" value="Winged helix' DNA-binding domain"/>
    <property type="match status" value="1"/>
</dbReference>
<dbReference type="GO" id="GO:0003700">
    <property type="term" value="F:DNA-binding transcription factor activity"/>
    <property type="evidence" value="ECO:0007669"/>
    <property type="project" value="TreeGrafter"/>
</dbReference>
<dbReference type="Pfam" id="PF09339">
    <property type="entry name" value="HTH_IclR"/>
    <property type="match status" value="1"/>
</dbReference>
<dbReference type="GO" id="GO:0045892">
    <property type="term" value="P:negative regulation of DNA-templated transcription"/>
    <property type="evidence" value="ECO:0007669"/>
    <property type="project" value="TreeGrafter"/>
</dbReference>
<dbReference type="InterPro" id="IPR050707">
    <property type="entry name" value="HTH_MetabolicPath_Reg"/>
</dbReference>
<dbReference type="PANTHER" id="PTHR30136:SF24">
    <property type="entry name" value="HTH-TYPE TRANSCRIPTIONAL REPRESSOR ALLR"/>
    <property type="match status" value="1"/>
</dbReference>
<proteinExistence type="predicted"/>
<dbReference type="SUPFAM" id="SSF55781">
    <property type="entry name" value="GAF domain-like"/>
    <property type="match status" value="1"/>
</dbReference>
<evidence type="ECO:0000259" key="7">
    <source>
        <dbReference type="PROSITE" id="PS51078"/>
    </source>
</evidence>
<dbReference type="RefSeq" id="WP_101497950.1">
    <property type="nucleotide sequence ID" value="NZ_LNJZ01000009.1"/>
</dbReference>
<dbReference type="InterPro" id="IPR014757">
    <property type="entry name" value="Tscrpt_reg_IclR_C"/>
</dbReference>
<evidence type="ECO:0000256" key="1">
    <source>
        <dbReference type="ARBA" id="ARBA00023015"/>
    </source>
</evidence>
<keyword evidence="9" id="KW-1185">Reference proteome</keyword>
<evidence type="ECO:0000256" key="2">
    <source>
        <dbReference type="ARBA" id="ARBA00023125"/>
    </source>
</evidence>
<dbReference type="SMART" id="SM00346">
    <property type="entry name" value="HTH_ICLR"/>
    <property type="match status" value="1"/>
</dbReference>
<evidence type="ECO:0000259" key="6">
    <source>
        <dbReference type="PROSITE" id="PS51077"/>
    </source>
</evidence>
<name>A0A4R6TWE7_9GAMM</name>
<sequence length="261" mass="29180">MDNKRKKGSSVERVLQLVEAVAQSPLPLSPGDLSTLLDIPKPSVHRLLQQLQQTGFLQLDLQGKVICGQRTHQLALSLWQTSHYRMEREAVLQRLAAEIGETVGIAMLQDLDVVYIDRVMSNWPLQIYLPEGSRVPVWSSASGKLLLSQLPVEQCQRIVDNLPIHALTTNTLIDKEQFLQAIDQIRETQLGTDNEEFIPGMVACAVPIPNGDQPAFATVFTHGPTLRNSLQQIIQHEPLLRKAADELAEIFARQGTWQESD</sequence>
<protein>
    <recommendedName>
        <fullName evidence="4">HTH-type transcriptional repressor AllR</fullName>
    </recommendedName>
    <alternativeName>
        <fullName evidence="5">Negative regulator of allantoin and glyoxylate utilization operons</fullName>
    </alternativeName>
</protein>
<organism evidence="8 9">
    <name type="scientific">Thiopseudomonas denitrificans</name>
    <dbReference type="NCBI Taxonomy" id="1501432"/>
    <lineage>
        <taxon>Bacteria</taxon>
        <taxon>Pseudomonadati</taxon>
        <taxon>Pseudomonadota</taxon>
        <taxon>Gammaproteobacteria</taxon>
        <taxon>Pseudomonadales</taxon>
        <taxon>Pseudomonadaceae</taxon>
        <taxon>Thiopseudomonas</taxon>
    </lineage>
</organism>
<dbReference type="InterPro" id="IPR005471">
    <property type="entry name" value="Tscrpt_reg_IclR_N"/>
</dbReference>
<dbReference type="Gene3D" id="1.10.10.10">
    <property type="entry name" value="Winged helix-like DNA-binding domain superfamily/Winged helix DNA-binding domain"/>
    <property type="match status" value="1"/>
</dbReference>
<evidence type="ECO:0000313" key="9">
    <source>
        <dbReference type="Proteomes" id="UP000294575"/>
    </source>
</evidence>
<evidence type="ECO:0000256" key="3">
    <source>
        <dbReference type="ARBA" id="ARBA00023163"/>
    </source>
</evidence>
<evidence type="ECO:0000256" key="5">
    <source>
        <dbReference type="ARBA" id="ARBA00042627"/>
    </source>
</evidence>
<dbReference type="Pfam" id="PF01614">
    <property type="entry name" value="IclR_C"/>
    <property type="match status" value="1"/>
</dbReference>
<comment type="caution">
    <text evidence="8">The sequence shown here is derived from an EMBL/GenBank/DDBJ whole genome shotgun (WGS) entry which is preliminary data.</text>
</comment>
<dbReference type="OrthoDB" id="9807558at2"/>
<dbReference type="PROSITE" id="PS51078">
    <property type="entry name" value="ICLR_ED"/>
    <property type="match status" value="1"/>
</dbReference>
<feature type="domain" description="IclR-ED" evidence="7">
    <location>
        <begin position="70"/>
        <end position="253"/>
    </location>
</feature>
<dbReference type="Gene3D" id="3.30.450.40">
    <property type="match status" value="1"/>
</dbReference>
<dbReference type="InterPro" id="IPR036388">
    <property type="entry name" value="WH-like_DNA-bd_sf"/>
</dbReference>
<evidence type="ECO:0000313" key="8">
    <source>
        <dbReference type="EMBL" id="TDQ36339.1"/>
    </source>
</evidence>
<keyword evidence="1" id="KW-0805">Transcription regulation</keyword>
<accession>A0A4R6TWE7</accession>
<evidence type="ECO:0000256" key="4">
    <source>
        <dbReference type="ARBA" id="ARBA00040379"/>
    </source>
</evidence>
<dbReference type="InterPro" id="IPR029016">
    <property type="entry name" value="GAF-like_dom_sf"/>
</dbReference>
<dbReference type="GO" id="GO:0003677">
    <property type="term" value="F:DNA binding"/>
    <property type="evidence" value="ECO:0007669"/>
    <property type="project" value="UniProtKB-KW"/>
</dbReference>
<dbReference type="Proteomes" id="UP000294575">
    <property type="component" value="Unassembled WGS sequence"/>
</dbReference>
<gene>
    <name evidence="8" type="ORF">DFQ45_11363</name>
</gene>
<dbReference type="InterPro" id="IPR036390">
    <property type="entry name" value="WH_DNA-bd_sf"/>
</dbReference>
<dbReference type="EMBL" id="SNYK01000013">
    <property type="protein sequence ID" value="TDQ36339.1"/>
    <property type="molecule type" value="Genomic_DNA"/>
</dbReference>
<keyword evidence="3" id="KW-0804">Transcription</keyword>